<evidence type="ECO:0000313" key="2">
    <source>
        <dbReference type="EMBL" id="KLK92375.1"/>
    </source>
</evidence>
<feature type="compositionally biased region" description="Basic residues" evidence="1">
    <location>
        <begin position="56"/>
        <end position="65"/>
    </location>
</feature>
<evidence type="ECO:0000313" key="3">
    <source>
        <dbReference type="Proteomes" id="UP000035489"/>
    </source>
</evidence>
<feature type="region of interest" description="Disordered" evidence="1">
    <location>
        <begin position="37"/>
        <end position="65"/>
    </location>
</feature>
<reference evidence="2 3" key="1">
    <citation type="submission" date="2015-05" db="EMBL/GenBank/DDBJ databases">
        <title>Draft genome sequence of Microvirga vignae strain BR3299, a novel nitrogen fixing bacteria isolated from Brazil semi-aired region.</title>
        <authorList>
            <person name="Zilli J.E."/>
            <person name="Passos S.R."/>
            <person name="Leite J."/>
            <person name="Baldani J.I."/>
            <person name="Xavier G.R."/>
            <person name="Rumjaneck N.G."/>
            <person name="Simoes-Araujo J.L."/>
        </authorList>
    </citation>
    <scope>NUCLEOTIDE SEQUENCE [LARGE SCALE GENOMIC DNA]</scope>
    <source>
        <strain evidence="2 3">BR3299</strain>
    </source>
</reference>
<dbReference type="AlphaFoldDB" id="A0A0H1RAZ1"/>
<accession>A0A0H1RAZ1</accession>
<keyword evidence="3" id="KW-1185">Reference proteome</keyword>
<dbReference type="Proteomes" id="UP000035489">
    <property type="component" value="Unassembled WGS sequence"/>
</dbReference>
<dbReference type="EMBL" id="LCYG01000037">
    <property type="protein sequence ID" value="KLK92375.1"/>
    <property type="molecule type" value="Genomic_DNA"/>
</dbReference>
<evidence type="ECO:0000256" key="1">
    <source>
        <dbReference type="SAM" id="MobiDB-lite"/>
    </source>
</evidence>
<comment type="caution">
    <text evidence="2">The sequence shown here is derived from an EMBL/GenBank/DDBJ whole genome shotgun (WGS) entry which is preliminary data.</text>
</comment>
<protein>
    <submittedName>
        <fullName evidence="2">Uncharacterized protein</fullName>
    </submittedName>
</protein>
<proteinExistence type="predicted"/>
<dbReference type="PATRIC" id="fig|1225564.3.peg.3994"/>
<sequence>MANAPKTPVTRAEYDAQVIQNSREVLAQSYRVLRETDALVASQHPRPAEPSPNPKPFRKGKQLYG</sequence>
<dbReference type="OrthoDB" id="9978551at2"/>
<name>A0A0H1RAZ1_9HYPH</name>
<dbReference type="RefSeq" id="WP_047189915.1">
    <property type="nucleotide sequence ID" value="NZ_LCYG01000037.1"/>
</dbReference>
<organism evidence="2 3">
    <name type="scientific">Microvirga vignae</name>
    <dbReference type="NCBI Taxonomy" id="1225564"/>
    <lineage>
        <taxon>Bacteria</taxon>
        <taxon>Pseudomonadati</taxon>
        <taxon>Pseudomonadota</taxon>
        <taxon>Alphaproteobacteria</taxon>
        <taxon>Hyphomicrobiales</taxon>
        <taxon>Methylobacteriaceae</taxon>
        <taxon>Microvirga</taxon>
    </lineage>
</organism>
<gene>
    <name evidence="2" type="ORF">AA309_15500</name>
</gene>